<proteinExistence type="predicted"/>
<dbReference type="PANTHER" id="PTHR21505">
    <property type="entry name" value="MADF DOMAIN-CONTAINING PROTEIN-RELATED"/>
    <property type="match status" value="1"/>
</dbReference>
<feature type="compositionally biased region" description="Low complexity" evidence="1">
    <location>
        <begin position="305"/>
        <end position="323"/>
    </location>
</feature>
<dbReference type="PANTHER" id="PTHR21505:SF8">
    <property type="entry name" value="DPT-YFP REPRESSOR BY OVEREXPRESSION, ISOFORM D-RELATED"/>
    <property type="match status" value="1"/>
</dbReference>
<comment type="caution">
    <text evidence="2">The sequence shown here is derived from an EMBL/GenBank/DDBJ whole genome shotgun (WGS) entry which is preliminary data.</text>
</comment>
<reference evidence="2" key="1">
    <citation type="journal article" date="2021" name="Mol. Ecol. Resour.">
        <title>Apolygus lucorum genome provides insights into omnivorousness and mesophyll feeding.</title>
        <authorList>
            <person name="Liu Y."/>
            <person name="Liu H."/>
            <person name="Wang H."/>
            <person name="Huang T."/>
            <person name="Liu B."/>
            <person name="Yang B."/>
            <person name="Yin L."/>
            <person name="Li B."/>
            <person name="Zhang Y."/>
            <person name="Zhang S."/>
            <person name="Jiang F."/>
            <person name="Zhang X."/>
            <person name="Ren Y."/>
            <person name="Wang B."/>
            <person name="Wang S."/>
            <person name="Lu Y."/>
            <person name="Wu K."/>
            <person name="Fan W."/>
            <person name="Wang G."/>
        </authorList>
    </citation>
    <scope>NUCLEOTIDE SEQUENCE</scope>
    <source>
        <strain evidence="2">12Hb</strain>
    </source>
</reference>
<dbReference type="Proteomes" id="UP000466442">
    <property type="component" value="Unassembled WGS sequence"/>
</dbReference>
<protein>
    <submittedName>
        <fullName evidence="2">Uncharacterized protein</fullName>
    </submittedName>
</protein>
<name>A0A8S9XLI1_APOLU</name>
<sequence length="471" mass="52681">MVVTEVTPGTSQLISEPRVFTTKLDSEVSEFSAGFISSSVQRDFLLKQLTNQSKFSKLVTELQSNKTRSISEVISLGLVRSSTKLEFSGLKIPVPKLTDEDRPEFISATTAYITMLTDSINSALEVNQQRIDLDRTSNRISNFVIKHKSSLKQQITSFRTYFTALVLEEYERKRTQQFIELIVTNDITYDPLSTGSFLHASASAKATHTDTLIPPTTLNTSLQVKYNLSLHQLRWKELKKISSSKRSGASADEVYTPASWVFSALSFLERFEKPVERPVEPLVDQELQERDGTQTEDTEMLSQDSQSANAHQTSANSTASTSSMHPPPSPLLTRKKKIKTQGPISKQNQLLQKACALLETPSKPDSNIPSIAIAWGEKLLTLESRQRAFAEKAINDILFEATMGTLNRDSVKINLERDPLTISDNSHQHSSSSLTSYNYSDYTPSMPNPSQQTTLYTQDQSLSALFQSFKE</sequence>
<feature type="region of interest" description="Disordered" evidence="1">
    <location>
        <begin position="421"/>
        <end position="453"/>
    </location>
</feature>
<feature type="region of interest" description="Disordered" evidence="1">
    <location>
        <begin position="279"/>
        <end position="345"/>
    </location>
</feature>
<dbReference type="EMBL" id="WIXP02000006">
    <property type="protein sequence ID" value="KAF6209813.1"/>
    <property type="molecule type" value="Genomic_DNA"/>
</dbReference>
<feature type="compositionally biased region" description="Low complexity" evidence="1">
    <location>
        <begin position="423"/>
        <end position="443"/>
    </location>
</feature>
<keyword evidence="3" id="KW-1185">Reference proteome</keyword>
<evidence type="ECO:0000313" key="2">
    <source>
        <dbReference type="EMBL" id="KAF6209813.1"/>
    </source>
</evidence>
<gene>
    <name evidence="2" type="ORF">GE061_015564</name>
</gene>
<dbReference type="AlphaFoldDB" id="A0A8S9XLI1"/>
<organism evidence="2 3">
    <name type="scientific">Apolygus lucorum</name>
    <name type="common">Small green plant bug</name>
    <name type="synonym">Lygocoris lucorum</name>
    <dbReference type="NCBI Taxonomy" id="248454"/>
    <lineage>
        <taxon>Eukaryota</taxon>
        <taxon>Metazoa</taxon>
        <taxon>Ecdysozoa</taxon>
        <taxon>Arthropoda</taxon>
        <taxon>Hexapoda</taxon>
        <taxon>Insecta</taxon>
        <taxon>Pterygota</taxon>
        <taxon>Neoptera</taxon>
        <taxon>Paraneoptera</taxon>
        <taxon>Hemiptera</taxon>
        <taxon>Heteroptera</taxon>
        <taxon>Panheteroptera</taxon>
        <taxon>Cimicomorpha</taxon>
        <taxon>Miridae</taxon>
        <taxon>Mirini</taxon>
        <taxon>Apolygus</taxon>
    </lineage>
</organism>
<evidence type="ECO:0000313" key="3">
    <source>
        <dbReference type="Proteomes" id="UP000466442"/>
    </source>
</evidence>
<evidence type="ECO:0000256" key="1">
    <source>
        <dbReference type="SAM" id="MobiDB-lite"/>
    </source>
</evidence>
<dbReference type="OrthoDB" id="6630252at2759"/>
<accession>A0A8S9XLI1</accession>